<dbReference type="NCBIfam" id="NF009676">
    <property type="entry name" value="PRK13197.1"/>
    <property type="match status" value="1"/>
</dbReference>
<dbReference type="InterPro" id="IPR033694">
    <property type="entry name" value="PGPEP1_Cys_AS"/>
</dbReference>
<dbReference type="GO" id="GO:0016920">
    <property type="term" value="F:pyroglutamyl-peptidase activity"/>
    <property type="evidence" value="ECO:0007669"/>
    <property type="project" value="UniProtKB-EC"/>
</dbReference>
<dbReference type="PANTHER" id="PTHR23402">
    <property type="entry name" value="PROTEASE FAMILY C15 PYROGLUTAMYL-PEPTIDASE I-RELATED"/>
    <property type="match status" value="1"/>
</dbReference>
<dbReference type="EC" id="3.4.19.3" evidence="6"/>
<evidence type="ECO:0000256" key="4">
    <source>
        <dbReference type="ARBA" id="ARBA00022801"/>
    </source>
</evidence>
<proteinExistence type="inferred from homology"/>
<dbReference type="PROSITE" id="PS01334">
    <property type="entry name" value="PYRASE_CYS"/>
    <property type="match status" value="1"/>
</dbReference>
<dbReference type="Proteomes" id="UP000199318">
    <property type="component" value="Unassembled WGS sequence"/>
</dbReference>
<dbReference type="GO" id="GO:0005829">
    <property type="term" value="C:cytosol"/>
    <property type="evidence" value="ECO:0007669"/>
    <property type="project" value="InterPro"/>
</dbReference>
<dbReference type="InterPro" id="IPR000816">
    <property type="entry name" value="Peptidase_C15"/>
</dbReference>
<evidence type="ECO:0000256" key="6">
    <source>
        <dbReference type="PROSITE-ProRule" id="PRU10077"/>
    </source>
</evidence>
<dbReference type="CDD" id="cd00501">
    <property type="entry name" value="Peptidase_C15"/>
    <property type="match status" value="1"/>
</dbReference>
<dbReference type="PRINTS" id="PR00706">
    <property type="entry name" value="PYROGLUPTASE"/>
</dbReference>
<name>A0A1H9VGJ9_9BACI</name>
<comment type="caution">
    <text evidence="7">The sequence shown here is derived from an EMBL/GenBank/DDBJ whole genome shotgun (WGS) entry which is preliminary data.</text>
</comment>
<evidence type="ECO:0000313" key="7">
    <source>
        <dbReference type="EMBL" id="SES20805.1"/>
    </source>
</evidence>
<evidence type="ECO:0000256" key="5">
    <source>
        <dbReference type="ARBA" id="ARBA00022807"/>
    </source>
</evidence>
<organism evidence="7 8">
    <name type="scientific">Salisediminibacterium halotolerans</name>
    <dbReference type="NCBI Taxonomy" id="517425"/>
    <lineage>
        <taxon>Bacteria</taxon>
        <taxon>Bacillati</taxon>
        <taxon>Bacillota</taxon>
        <taxon>Bacilli</taxon>
        <taxon>Bacillales</taxon>
        <taxon>Bacillaceae</taxon>
        <taxon>Salisediminibacterium</taxon>
    </lineage>
</organism>
<comment type="similarity">
    <text evidence="1">Belongs to the peptidase C15 family.</text>
</comment>
<dbReference type="RefSeq" id="WP_245729835.1">
    <property type="nucleotide sequence ID" value="NZ_FOGV01000020.1"/>
</dbReference>
<keyword evidence="8" id="KW-1185">Reference proteome</keyword>
<dbReference type="GO" id="GO:0006508">
    <property type="term" value="P:proteolysis"/>
    <property type="evidence" value="ECO:0007669"/>
    <property type="project" value="UniProtKB-KW"/>
</dbReference>
<dbReference type="PIRSF" id="PIRSF015592">
    <property type="entry name" value="Prld-crbxl_pptds"/>
    <property type="match status" value="1"/>
</dbReference>
<evidence type="ECO:0000256" key="1">
    <source>
        <dbReference type="ARBA" id="ARBA00006641"/>
    </source>
</evidence>
<sequence length="207" mass="22547">MKILISGFEPFGGMKTNPAMELLDEIKEKSSDQLEIYTVLLPVVYSECGEKLVEKIKAVEPDAVIALGVAKGRASMQFEQIAINMEDVGSEKEIADNAGDTPKGRAVITNGPDGYFTTLPIRHLNAVLRQSGVPSAISNSAGTYICNTTMYHMLHYVRRALKPIPAGFIHVPAVPNMAVNEPHIPTMTLSAQLQGLQAVLLELERME</sequence>
<dbReference type="PANTHER" id="PTHR23402:SF1">
    <property type="entry name" value="PYROGLUTAMYL-PEPTIDASE I"/>
    <property type="match status" value="1"/>
</dbReference>
<evidence type="ECO:0000313" key="8">
    <source>
        <dbReference type="Proteomes" id="UP000199318"/>
    </source>
</evidence>
<dbReference type="AlphaFoldDB" id="A0A1H9VGJ9"/>
<dbReference type="STRING" id="1464123.SAMN05444126_12057"/>
<gene>
    <name evidence="7" type="ORF">SAMN05444126_12057</name>
</gene>
<dbReference type="Gene3D" id="3.40.630.20">
    <property type="entry name" value="Peptidase C15, pyroglutamyl peptidase I-like"/>
    <property type="match status" value="1"/>
</dbReference>
<dbReference type="SUPFAM" id="SSF53182">
    <property type="entry name" value="Pyrrolidone carboxyl peptidase (pyroglutamate aminopeptidase)"/>
    <property type="match status" value="1"/>
</dbReference>
<dbReference type="InterPro" id="IPR036440">
    <property type="entry name" value="Peptidase_C15-like_sf"/>
</dbReference>
<accession>A0A1H9VGJ9</accession>
<evidence type="ECO:0000256" key="3">
    <source>
        <dbReference type="ARBA" id="ARBA00022670"/>
    </source>
</evidence>
<reference evidence="8" key="1">
    <citation type="submission" date="2016-10" db="EMBL/GenBank/DDBJ databases">
        <authorList>
            <person name="de Groot N.N."/>
        </authorList>
    </citation>
    <scope>NUCLEOTIDE SEQUENCE [LARGE SCALE GENOMIC DNA]</scope>
    <source>
        <strain evidence="8">10nlg</strain>
    </source>
</reference>
<protein>
    <recommendedName>
        <fullName evidence="6">Pyroglutamyl-peptidase I</fullName>
        <ecNumber evidence="6">3.4.19.3</ecNumber>
    </recommendedName>
</protein>
<keyword evidence="5" id="KW-0788">Thiol protease</keyword>
<keyword evidence="2" id="KW-0963">Cytoplasm</keyword>
<keyword evidence="4" id="KW-0378">Hydrolase</keyword>
<keyword evidence="3" id="KW-0645">Protease</keyword>
<dbReference type="EMBL" id="FOGV01000020">
    <property type="protein sequence ID" value="SES20805.1"/>
    <property type="molecule type" value="Genomic_DNA"/>
</dbReference>
<feature type="active site" evidence="6">
    <location>
        <position position="146"/>
    </location>
</feature>
<comment type="catalytic activity">
    <reaction evidence="6">
        <text>Release of an N-terminal pyroglutamyl group from a polypeptide, the second amino acid generally not being Pro.</text>
        <dbReference type="EC" id="3.4.19.3"/>
    </reaction>
</comment>
<dbReference type="Pfam" id="PF01470">
    <property type="entry name" value="Peptidase_C15"/>
    <property type="match status" value="1"/>
</dbReference>
<evidence type="ECO:0000256" key="2">
    <source>
        <dbReference type="ARBA" id="ARBA00022490"/>
    </source>
</evidence>
<dbReference type="InterPro" id="IPR016125">
    <property type="entry name" value="Peptidase_C15-like"/>
</dbReference>